<dbReference type="PANTHER" id="PTHR12773:SF0">
    <property type="entry name" value="MULTIFUNCTIONAL METHYLTRANSFERASE SUBUNIT TRM112-LIKE PROTEIN"/>
    <property type="match status" value="1"/>
</dbReference>
<reference evidence="4" key="2">
    <citation type="submission" date="2014-03" db="EMBL/GenBank/DDBJ databases">
        <title>The whipworm genome and dual-species transcriptomics of an intimate host-pathogen interaction.</title>
        <authorList>
            <person name="Foth B.J."/>
            <person name="Tsai I.J."/>
            <person name="Reid A.J."/>
            <person name="Bancroft A.J."/>
            <person name="Nichol S."/>
            <person name="Tracey A."/>
            <person name="Holroyd N."/>
            <person name="Cotton J.A."/>
            <person name="Stanley E.J."/>
            <person name="Zarowiecki M."/>
            <person name="Liu J.Z."/>
            <person name="Huckvale T."/>
            <person name="Cooper P.J."/>
            <person name="Grencis R.K."/>
            <person name="Berriman M."/>
        </authorList>
    </citation>
    <scope>NUCLEOTIDE SEQUENCE [LARGE SCALE GENOMIC DNA]</scope>
    <source>
        <strain evidence="4">Edinburgh</strain>
    </source>
</reference>
<dbReference type="InterPro" id="IPR005651">
    <property type="entry name" value="Trm112-like"/>
</dbReference>
<name>A0A5S6QWT9_TRIMR</name>
<accession>A0A5S6QWT9</accession>
<dbReference type="Gene3D" id="2.20.25.10">
    <property type="match status" value="1"/>
</dbReference>
<dbReference type="GO" id="GO:0046982">
    <property type="term" value="F:protein heterodimerization activity"/>
    <property type="evidence" value="ECO:0007669"/>
    <property type="project" value="InterPro"/>
</dbReference>
<dbReference type="Pfam" id="PF03966">
    <property type="entry name" value="Trm112p"/>
    <property type="match status" value="1"/>
</dbReference>
<dbReference type="CDD" id="cd21089">
    <property type="entry name" value="Trm112-like"/>
    <property type="match status" value="1"/>
</dbReference>
<reference evidence="5" key="3">
    <citation type="submission" date="2019-12" db="UniProtKB">
        <authorList>
            <consortium name="WormBaseParasite"/>
        </authorList>
    </citation>
    <scope>IDENTIFICATION</scope>
</reference>
<evidence type="ECO:0000256" key="3">
    <source>
        <dbReference type="ARBA" id="ARBA00030516"/>
    </source>
</evidence>
<evidence type="ECO:0000256" key="2">
    <source>
        <dbReference type="ARBA" id="ARBA00019989"/>
    </source>
</evidence>
<dbReference type="Proteomes" id="UP000046395">
    <property type="component" value="Unassembled WGS sequence"/>
</dbReference>
<dbReference type="WBParaSite" id="TMUE_3000011362.2">
    <property type="protein sequence ID" value="TMUE_3000011362.2"/>
    <property type="gene ID" value="WBGene00291831"/>
</dbReference>
<protein>
    <recommendedName>
        <fullName evidence="2">Multifunctional methyltransferase subunit TRM112-like protein</fullName>
    </recommendedName>
    <alternativeName>
        <fullName evidence="3">tRNA methyltransferase 112 homolog</fullName>
    </alternativeName>
</protein>
<keyword evidence="4" id="KW-1185">Reference proteome</keyword>
<dbReference type="PANTHER" id="PTHR12773">
    <property type="entry name" value="UPF0315 PROTEIN-RELATED"/>
    <property type="match status" value="1"/>
</dbReference>
<dbReference type="InterPro" id="IPR039127">
    <property type="entry name" value="Trm112"/>
</dbReference>
<evidence type="ECO:0000256" key="1">
    <source>
        <dbReference type="ARBA" id="ARBA00007980"/>
    </source>
</evidence>
<evidence type="ECO:0000313" key="5">
    <source>
        <dbReference type="WBParaSite" id="TMUE_3000011362.1"/>
    </source>
</evidence>
<dbReference type="GO" id="GO:0030488">
    <property type="term" value="P:tRNA methylation"/>
    <property type="evidence" value="ECO:0007669"/>
    <property type="project" value="TreeGrafter"/>
</dbReference>
<sequence length="125" mass="14222">MKLLVHNFLSSKFLKGVLNGYPLKLVATKVTRQETDFQPAFLVRMVPRLDWAALRMATQSVVPDLVLPEALPDQWESDEPFLRSIHRALMETEIEEGVLQCPETGREFTISEGIPNMLAREDELA</sequence>
<dbReference type="AlphaFoldDB" id="A0A5S6QWT9"/>
<dbReference type="GO" id="GO:0070476">
    <property type="term" value="P:rRNA (guanine-N7)-methylation"/>
    <property type="evidence" value="ECO:0007669"/>
    <property type="project" value="TreeGrafter"/>
</dbReference>
<dbReference type="WBParaSite" id="TMUE_3000011362.1">
    <property type="protein sequence ID" value="TMUE_3000011362.1"/>
    <property type="gene ID" value="WBGene00291831"/>
</dbReference>
<comment type="similarity">
    <text evidence="1">Belongs to the TRM112 family.</text>
</comment>
<organism evidence="4 5">
    <name type="scientific">Trichuris muris</name>
    <name type="common">Mouse whipworm</name>
    <dbReference type="NCBI Taxonomy" id="70415"/>
    <lineage>
        <taxon>Eukaryota</taxon>
        <taxon>Metazoa</taxon>
        <taxon>Ecdysozoa</taxon>
        <taxon>Nematoda</taxon>
        <taxon>Enoplea</taxon>
        <taxon>Dorylaimia</taxon>
        <taxon>Trichinellida</taxon>
        <taxon>Trichuridae</taxon>
        <taxon>Trichuris</taxon>
    </lineage>
</organism>
<dbReference type="SUPFAM" id="SSF158997">
    <property type="entry name" value="Trm112p-like"/>
    <property type="match status" value="1"/>
</dbReference>
<evidence type="ECO:0000313" key="4">
    <source>
        <dbReference type="Proteomes" id="UP000046395"/>
    </source>
</evidence>
<reference evidence="4" key="1">
    <citation type="submission" date="2013-11" db="EMBL/GenBank/DDBJ databases">
        <authorList>
            <person name="Aslett M."/>
        </authorList>
    </citation>
    <scope>NUCLEOTIDE SEQUENCE [LARGE SCALE GENOMIC DNA]</scope>
    <source>
        <strain evidence="4">Edinburgh</strain>
    </source>
</reference>
<proteinExistence type="inferred from homology"/>
<dbReference type="STRING" id="70415.A0A5S6QWT9"/>